<evidence type="ECO:0000256" key="1">
    <source>
        <dbReference type="ARBA" id="ARBA00001971"/>
    </source>
</evidence>
<evidence type="ECO:0000256" key="4">
    <source>
        <dbReference type="ARBA" id="ARBA00022617"/>
    </source>
</evidence>
<evidence type="ECO:0000256" key="13">
    <source>
        <dbReference type="PIRSR" id="PIRSR602401-1"/>
    </source>
</evidence>
<dbReference type="PROSITE" id="PS00086">
    <property type="entry name" value="CYTOCHROME_P450"/>
    <property type="match status" value="1"/>
</dbReference>
<protein>
    <recommendedName>
        <fullName evidence="10">aromatase</fullName>
        <ecNumber evidence="10">1.14.14.14</ecNumber>
    </recommendedName>
    <alternativeName>
        <fullName evidence="12">Cytochrome P-450AROM</fullName>
    </alternativeName>
    <alternativeName>
        <fullName evidence="11">Estrogen synthase</fullName>
    </alternativeName>
</protein>
<dbReference type="InterPro" id="IPR002401">
    <property type="entry name" value="Cyt_P450_E_grp-I"/>
</dbReference>
<dbReference type="GO" id="GO:0020037">
    <property type="term" value="F:heme binding"/>
    <property type="evidence" value="ECO:0007669"/>
    <property type="project" value="InterPro"/>
</dbReference>
<name>A0AAN9Y0F4_9HEMI</name>
<dbReference type="Pfam" id="PF00067">
    <property type="entry name" value="p450"/>
    <property type="match status" value="1"/>
</dbReference>
<evidence type="ECO:0000256" key="5">
    <source>
        <dbReference type="ARBA" id="ARBA00022723"/>
    </source>
</evidence>
<dbReference type="InterPro" id="IPR036396">
    <property type="entry name" value="Cyt_P450_sf"/>
</dbReference>
<accession>A0AAN9Y0F4</accession>
<evidence type="ECO:0000256" key="3">
    <source>
        <dbReference type="ARBA" id="ARBA00010617"/>
    </source>
</evidence>
<evidence type="ECO:0000256" key="12">
    <source>
        <dbReference type="ARBA" id="ARBA00043174"/>
    </source>
</evidence>
<dbReference type="Gene3D" id="1.10.630.10">
    <property type="entry name" value="Cytochrome P450"/>
    <property type="match status" value="1"/>
</dbReference>
<comment type="caution">
    <text evidence="15">The sequence shown here is derived from an EMBL/GenBank/DDBJ whole genome shotgun (WGS) entry which is preliminary data.</text>
</comment>
<evidence type="ECO:0000256" key="7">
    <source>
        <dbReference type="ARBA" id="ARBA00023004"/>
    </source>
</evidence>
<dbReference type="GO" id="GO:0005506">
    <property type="term" value="F:iron ion binding"/>
    <property type="evidence" value="ECO:0007669"/>
    <property type="project" value="InterPro"/>
</dbReference>
<evidence type="ECO:0000256" key="8">
    <source>
        <dbReference type="ARBA" id="ARBA00023033"/>
    </source>
</evidence>
<dbReference type="SUPFAM" id="SSF48264">
    <property type="entry name" value="Cytochrome P450"/>
    <property type="match status" value="1"/>
</dbReference>
<keyword evidence="16" id="KW-1185">Reference proteome</keyword>
<dbReference type="PRINTS" id="PR00385">
    <property type="entry name" value="P450"/>
</dbReference>
<reference evidence="15 16" key="1">
    <citation type="submission" date="2024-03" db="EMBL/GenBank/DDBJ databases">
        <title>Adaptation during the transition from Ophiocordyceps entomopathogen to insect associate is accompanied by gene loss and intensified selection.</title>
        <authorList>
            <person name="Ward C.M."/>
            <person name="Onetto C.A."/>
            <person name="Borneman A.R."/>
        </authorList>
    </citation>
    <scope>NUCLEOTIDE SEQUENCE [LARGE SCALE GENOMIC DNA]</scope>
    <source>
        <strain evidence="15">AWRI1</strain>
        <tissue evidence="15">Single Adult Female</tissue>
    </source>
</reference>
<evidence type="ECO:0000256" key="6">
    <source>
        <dbReference type="ARBA" id="ARBA00023002"/>
    </source>
</evidence>
<evidence type="ECO:0000256" key="10">
    <source>
        <dbReference type="ARBA" id="ARBA00038885"/>
    </source>
</evidence>
<keyword evidence="6 14" id="KW-0560">Oxidoreductase</keyword>
<keyword evidence="4 13" id="KW-0349">Heme</keyword>
<keyword evidence="8 14" id="KW-0503">Monooxygenase</keyword>
<dbReference type="EMBL" id="JBBCAQ010000034">
    <property type="protein sequence ID" value="KAK7579866.1"/>
    <property type="molecule type" value="Genomic_DNA"/>
</dbReference>
<keyword evidence="5 13" id="KW-0479">Metal-binding</keyword>
<dbReference type="Proteomes" id="UP001367676">
    <property type="component" value="Unassembled WGS sequence"/>
</dbReference>
<dbReference type="AlphaFoldDB" id="A0AAN9Y0F4"/>
<dbReference type="EC" id="1.14.14.14" evidence="10"/>
<comment type="subcellular location">
    <subcellularLocation>
        <location evidence="2">Membrane</location>
    </subcellularLocation>
</comment>
<feature type="binding site" description="axial binding residue" evidence="13">
    <location>
        <position position="353"/>
    </location>
    <ligand>
        <name>heme</name>
        <dbReference type="ChEBI" id="CHEBI:30413"/>
    </ligand>
    <ligandPart>
        <name>Fe</name>
        <dbReference type="ChEBI" id="CHEBI:18248"/>
    </ligandPart>
</feature>
<dbReference type="InterPro" id="IPR001128">
    <property type="entry name" value="Cyt_P450"/>
</dbReference>
<evidence type="ECO:0000313" key="16">
    <source>
        <dbReference type="Proteomes" id="UP001367676"/>
    </source>
</evidence>
<dbReference type="GO" id="GO:0070330">
    <property type="term" value="F:aromatase activity"/>
    <property type="evidence" value="ECO:0007669"/>
    <property type="project" value="UniProtKB-EC"/>
</dbReference>
<keyword evidence="9" id="KW-0472">Membrane</keyword>
<dbReference type="PANTHER" id="PTHR24291">
    <property type="entry name" value="CYTOCHROME P450 FAMILY 4"/>
    <property type="match status" value="1"/>
</dbReference>
<dbReference type="PRINTS" id="PR00463">
    <property type="entry name" value="EP450I"/>
</dbReference>
<evidence type="ECO:0000256" key="14">
    <source>
        <dbReference type="RuleBase" id="RU000461"/>
    </source>
</evidence>
<evidence type="ECO:0000313" key="15">
    <source>
        <dbReference type="EMBL" id="KAK7579866.1"/>
    </source>
</evidence>
<gene>
    <name evidence="15" type="ORF">V9T40_000495</name>
</gene>
<evidence type="ECO:0000256" key="11">
    <source>
        <dbReference type="ARBA" id="ARBA00042499"/>
    </source>
</evidence>
<dbReference type="GO" id="GO:0016020">
    <property type="term" value="C:membrane"/>
    <property type="evidence" value="ECO:0007669"/>
    <property type="project" value="UniProtKB-SubCell"/>
</dbReference>
<dbReference type="CDD" id="cd20628">
    <property type="entry name" value="CYP4"/>
    <property type="match status" value="1"/>
</dbReference>
<evidence type="ECO:0000256" key="9">
    <source>
        <dbReference type="ARBA" id="ARBA00023136"/>
    </source>
</evidence>
<dbReference type="InterPro" id="IPR017972">
    <property type="entry name" value="Cyt_P450_CS"/>
</dbReference>
<dbReference type="PANTHER" id="PTHR24291:SF43">
    <property type="entry name" value="AROMATASE"/>
    <property type="match status" value="1"/>
</dbReference>
<sequence length="410" mass="47689">MLSSNVFTKKGYFYKFLRPWIGLGLVTSGGEMWRKQRKMIQPAFHFAVMNNIVGIVNRKAEVLLQILELQADSQWFDILPIMYACSLDIMVEAFMNVQLDVQHGNCLEYSESIRRITALVSERVTNVMLHRDFVHRFTDNYKKQQECYRVLHGLSSKLVQEKMKERREQEGTPEIEESNAKKKSLIEILVNLKDPVTGYLTEKQIRDEVDTFLFAGQDTTATAVCWSILLVGQHPDVQKKIFEELDEVFGDSDRFPEKEDLPKLKYLECVFKEALRLYPPIPFISRRIFQNSAVGDYFIPAGVNIAVHIHQLHRSSDHYENPNKFDPSHFFTENVQKRHPYAYLPFSAGPRNCIGQKFATIEAKIILAQIFRNYEIESKFKMEENVPILDLVFNSENGIVIRIKKRTPRA</sequence>
<comment type="similarity">
    <text evidence="3 14">Belongs to the cytochrome P450 family.</text>
</comment>
<comment type="cofactor">
    <cofactor evidence="1 13">
        <name>heme</name>
        <dbReference type="ChEBI" id="CHEBI:30413"/>
    </cofactor>
</comment>
<organism evidence="15 16">
    <name type="scientific">Parthenolecanium corni</name>
    <dbReference type="NCBI Taxonomy" id="536013"/>
    <lineage>
        <taxon>Eukaryota</taxon>
        <taxon>Metazoa</taxon>
        <taxon>Ecdysozoa</taxon>
        <taxon>Arthropoda</taxon>
        <taxon>Hexapoda</taxon>
        <taxon>Insecta</taxon>
        <taxon>Pterygota</taxon>
        <taxon>Neoptera</taxon>
        <taxon>Paraneoptera</taxon>
        <taxon>Hemiptera</taxon>
        <taxon>Sternorrhyncha</taxon>
        <taxon>Coccoidea</taxon>
        <taxon>Coccidae</taxon>
        <taxon>Parthenolecanium</taxon>
    </lineage>
</organism>
<proteinExistence type="inferred from homology"/>
<keyword evidence="7 13" id="KW-0408">Iron</keyword>
<evidence type="ECO:0000256" key="2">
    <source>
        <dbReference type="ARBA" id="ARBA00004370"/>
    </source>
</evidence>
<dbReference type="InterPro" id="IPR050196">
    <property type="entry name" value="Cytochrome_P450_Monoox"/>
</dbReference>